<gene>
    <name evidence="6" type="ORF">NK718_01875</name>
</gene>
<dbReference type="InterPro" id="IPR001099">
    <property type="entry name" value="Chalcone/stilbene_synt_N"/>
</dbReference>
<keyword evidence="2" id="KW-0808">Transferase</keyword>
<name>A0ABT1L935_9HYPH</name>
<evidence type="ECO:0000259" key="5">
    <source>
        <dbReference type="Pfam" id="PF02797"/>
    </source>
</evidence>
<dbReference type="Pfam" id="PF02797">
    <property type="entry name" value="Chal_sti_synt_C"/>
    <property type="match status" value="1"/>
</dbReference>
<dbReference type="CDD" id="cd00831">
    <property type="entry name" value="CHS_like"/>
    <property type="match status" value="1"/>
</dbReference>
<comment type="similarity">
    <text evidence="1">Belongs to the thiolase-like superfamily. Chalcone/stilbene synthases family.</text>
</comment>
<keyword evidence="3" id="KW-0012">Acyltransferase</keyword>
<dbReference type="EMBL" id="JANCLU010000001">
    <property type="protein sequence ID" value="MCP8937250.1"/>
    <property type="molecule type" value="Genomic_DNA"/>
</dbReference>
<dbReference type="PANTHER" id="PTHR11877">
    <property type="entry name" value="HYDROXYMETHYLGLUTARYL-COA SYNTHASE"/>
    <property type="match status" value="1"/>
</dbReference>
<dbReference type="PANTHER" id="PTHR11877:SF99">
    <property type="entry name" value="1,3,6,8-TETRAHYDROXYNAPHTHALENE SYNTHASE"/>
    <property type="match status" value="1"/>
</dbReference>
<proteinExistence type="inferred from homology"/>
<dbReference type="InterPro" id="IPR011141">
    <property type="entry name" value="Polyketide_synthase_type-III"/>
</dbReference>
<dbReference type="Pfam" id="PF00195">
    <property type="entry name" value="Chal_sti_synt_N"/>
    <property type="match status" value="1"/>
</dbReference>
<dbReference type="InterPro" id="IPR016039">
    <property type="entry name" value="Thiolase-like"/>
</dbReference>
<feature type="domain" description="Chalcone/stilbene synthase C-terminal" evidence="5">
    <location>
        <begin position="232"/>
        <end position="343"/>
    </location>
</feature>
<evidence type="ECO:0000313" key="6">
    <source>
        <dbReference type="EMBL" id="MCP8937250.1"/>
    </source>
</evidence>
<sequence>MARENAVLIGVATAVPPYELDQREVTARAHGIFGGRFADFERMARVFGTAGIRRRWAARPLAWYDEPGGWPERTAAYLEAGEALFAEAAERVLSKAGFTGRDVDTVVTISSTGIATPSLEARAARRLGLRPETSRVPVFGLGCAGGVTGLGLAARLAEARPGSLVLVVAMELCTLAFRNDALSKANIVATALFGDGAAAALVRAGGGDSGVAVIEGSGEHQWPDTLDIMGWDAEAEGLGVIFARAIPPFAEENFAGAMDAILARLGLRRDEVGRFVCHPGGAKVIEALERALGLDQGSLDHEREVLADNGNMSAPTALFVLQRALDAGLSGRAVLTAMGPGFTASAVSLIAGRA</sequence>
<feature type="domain" description="Chalcone/stilbene synthase N-terminal" evidence="4">
    <location>
        <begin position="79"/>
        <end position="204"/>
    </location>
</feature>
<keyword evidence="7" id="KW-1185">Reference proteome</keyword>
<evidence type="ECO:0000313" key="7">
    <source>
        <dbReference type="Proteomes" id="UP001205890"/>
    </source>
</evidence>
<dbReference type="InterPro" id="IPR012328">
    <property type="entry name" value="Chalcone/stilbene_synt_C"/>
</dbReference>
<organism evidence="6 7">
    <name type="scientific">Alsobacter ponti</name>
    <dbReference type="NCBI Taxonomy" id="2962936"/>
    <lineage>
        <taxon>Bacteria</taxon>
        <taxon>Pseudomonadati</taxon>
        <taxon>Pseudomonadota</taxon>
        <taxon>Alphaproteobacteria</taxon>
        <taxon>Hyphomicrobiales</taxon>
        <taxon>Alsobacteraceae</taxon>
        <taxon>Alsobacter</taxon>
    </lineage>
</organism>
<dbReference type="Gene3D" id="3.40.47.10">
    <property type="match status" value="2"/>
</dbReference>
<dbReference type="SUPFAM" id="SSF53901">
    <property type="entry name" value="Thiolase-like"/>
    <property type="match status" value="1"/>
</dbReference>
<dbReference type="RefSeq" id="WP_254737992.1">
    <property type="nucleotide sequence ID" value="NZ_JANCLU010000001.1"/>
</dbReference>
<evidence type="ECO:0000256" key="1">
    <source>
        <dbReference type="ARBA" id="ARBA00005531"/>
    </source>
</evidence>
<dbReference type="PIRSF" id="PIRSF000451">
    <property type="entry name" value="PKS_III"/>
    <property type="match status" value="1"/>
</dbReference>
<dbReference type="Proteomes" id="UP001205890">
    <property type="component" value="Unassembled WGS sequence"/>
</dbReference>
<evidence type="ECO:0000256" key="2">
    <source>
        <dbReference type="ARBA" id="ARBA00022679"/>
    </source>
</evidence>
<accession>A0ABT1L935</accession>
<evidence type="ECO:0000259" key="4">
    <source>
        <dbReference type="Pfam" id="PF00195"/>
    </source>
</evidence>
<evidence type="ECO:0000256" key="3">
    <source>
        <dbReference type="ARBA" id="ARBA00023315"/>
    </source>
</evidence>
<comment type="caution">
    <text evidence="6">The sequence shown here is derived from an EMBL/GenBank/DDBJ whole genome shotgun (WGS) entry which is preliminary data.</text>
</comment>
<reference evidence="6 7" key="1">
    <citation type="submission" date="2022-07" db="EMBL/GenBank/DDBJ databases">
        <authorList>
            <person name="Li W.-J."/>
            <person name="Deng Q.-Q."/>
        </authorList>
    </citation>
    <scope>NUCLEOTIDE SEQUENCE [LARGE SCALE GENOMIC DNA]</scope>
    <source>
        <strain evidence="6 7">SYSU M60028</strain>
    </source>
</reference>
<protein>
    <submittedName>
        <fullName evidence="6">Type III polyketide synthase</fullName>
    </submittedName>
</protein>